<gene>
    <name evidence="1" type="ORF">C7H19_06380</name>
</gene>
<evidence type="ECO:0000313" key="1">
    <source>
        <dbReference type="EMBL" id="PSF38094.1"/>
    </source>
</evidence>
<dbReference type="SUPFAM" id="SSF89260">
    <property type="entry name" value="Collagen-binding domain"/>
    <property type="match status" value="2"/>
</dbReference>
<organism evidence="1 2">
    <name type="scientific">Aphanothece hegewaldii CCALA 016</name>
    <dbReference type="NCBI Taxonomy" id="2107694"/>
    <lineage>
        <taxon>Bacteria</taxon>
        <taxon>Bacillati</taxon>
        <taxon>Cyanobacteriota</taxon>
        <taxon>Cyanophyceae</taxon>
        <taxon>Oscillatoriophycideae</taxon>
        <taxon>Chroococcales</taxon>
        <taxon>Aphanothecaceae</taxon>
        <taxon>Aphanothece</taxon>
    </lineage>
</organism>
<dbReference type="PROSITE" id="PS00018">
    <property type="entry name" value="EF_HAND_1"/>
    <property type="match status" value="1"/>
</dbReference>
<name>A0A2T1M092_9CHRO</name>
<proteinExistence type="predicted"/>
<protein>
    <recommendedName>
        <fullName evidence="3">Calcium-binding protein</fullName>
    </recommendedName>
</protein>
<dbReference type="OrthoDB" id="9798386at2"/>
<dbReference type="EMBL" id="PXOH01000005">
    <property type="protein sequence ID" value="PSF38094.1"/>
    <property type="molecule type" value="Genomic_DNA"/>
</dbReference>
<reference evidence="1 2" key="2">
    <citation type="submission" date="2018-03" db="EMBL/GenBank/DDBJ databases">
        <authorList>
            <person name="Keele B.F."/>
        </authorList>
    </citation>
    <scope>NUCLEOTIDE SEQUENCE [LARGE SCALE GENOMIC DNA]</scope>
    <source>
        <strain evidence="1 2">CCALA 016</strain>
    </source>
</reference>
<dbReference type="RefSeq" id="WP_106456059.1">
    <property type="nucleotide sequence ID" value="NZ_PXOH01000005.1"/>
</dbReference>
<sequence>MTANLFDVNYYRQANPDLAINGVITDEQLTNHFFTYGVFEAGRQFSRLADLSFYRASNSDLASLDNLSLYNHLANNGVKEGRRFSPFYDTQFYQMANPDLIQAGLDNEGLFNHVQASVLSVINENRRFSPFFDIQYYRQTYSSELGAFDNAGLLEHFKVSGINEGRKSSPFVDVNFYLQYLDSYKDLAATRAAVNNNRGLAFRELQSSGLRQGQRFSPIVDLDFYRDYNPDLAYLDNGTLFNHLVLTGSTEGRRLSASYDPVFYSIANSDLTGMGSQQLLNHFVNFGINEYRQSSDSYSGGFYLGNNSDLLQGGLSSQQALNHYEIIGLHEGRRANSIAIALSGTPGTFFGNATNLGAFTSGRSGIINEAVNNSGAIDVYRFTVAFPSNVSLQINNLTAPVNYFLVVDRNGNGVLDADEYISNIQTSSTSNIGGNFAAGTYYLIVQQATTNQPTNYRLNLSSNGLGGINTSRDPGETTATALNLGVLSTTFNTIEFNDFIGTSDLQDIYRFTTTDQGNFNGQIFNISSSVIAEIFIDSNKNEILEDGEIIFSQSGNSQFLLRNIPDEVAQTYYIRIRPNPSTNKGTYSLGYTFT</sequence>
<reference evidence="1 2" key="1">
    <citation type="submission" date="2018-03" db="EMBL/GenBank/DDBJ databases">
        <title>The ancient ancestry and fast evolution of plastids.</title>
        <authorList>
            <person name="Moore K.R."/>
            <person name="Magnabosco C."/>
            <person name="Momper L."/>
            <person name="Gold D.A."/>
            <person name="Bosak T."/>
            <person name="Fournier G.P."/>
        </authorList>
    </citation>
    <scope>NUCLEOTIDE SEQUENCE [LARGE SCALE GENOMIC DNA]</scope>
    <source>
        <strain evidence="1 2">CCALA 016</strain>
    </source>
</reference>
<keyword evidence="2" id="KW-1185">Reference proteome</keyword>
<dbReference type="Gene3D" id="2.60.120.380">
    <property type="match status" value="2"/>
</dbReference>
<evidence type="ECO:0000313" key="2">
    <source>
        <dbReference type="Proteomes" id="UP000239001"/>
    </source>
</evidence>
<accession>A0A2T1M092</accession>
<dbReference type="AlphaFoldDB" id="A0A2T1M092"/>
<dbReference type="Proteomes" id="UP000239001">
    <property type="component" value="Unassembled WGS sequence"/>
</dbReference>
<dbReference type="InterPro" id="IPR018247">
    <property type="entry name" value="EF_Hand_1_Ca_BS"/>
</dbReference>
<evidence type="ECO:0008006" key="3">
    <source>
        <dbReference type="Google" id="ProtNLM"/>
    </source>
</evidence>
<comment type="caution">
    <text evidence="1">The sequence shown here is derived from an EMBL/GenBank/DDBJ whole genome shotgun (WGS) entry which is preliminary data.</text>
</comment>